<dbReference type="OrthoDB" id="9768249at2"/>
<proteinExistence type="inferred from homology"/>
<accession>A0A2G8SXZ1</accession>
<name>A0A2G8SXZ1_9BURK</name>
<evidence type="ECO:0000256" key="2">
    <source>
        <dbReference type="ARBA" id="ARBA00004613"/>
    </source>
</evidence>
<evidence type="ECO:0000313" key="6">
    <source>
        <dbReference type="EMBL" id="PIL38348.1"/>
    </source>
</evidence>
<feature type="domain" description="Flagellin N-terminal" evidence="5">
    <location>
        <begin position="3"/>
        <end position="140"/>
    </location>
</feature>
<dbReference type="GO" id="GO:0005198">
    <property type="term" value="F:structural molecule activity"/>
    <property type="evidence" value="ECO:0007669"/>
    <property type="project" value="InterPro"/>
</dbReference>
<evidence type="ECO:0000259" key="5">
    <source>
        <dbReference type="Pfam" id="PF00669"/>
    </source>
</evidence>
<dbReference type="Gene3D" id="1.20.1330.10">
    <property type="entry name" value="f41 fragment of flagellin, N-terminal domain"/>
    <property type="match status" value="2"/>
</dbReference>
<sequence length="406" mass="41924">MRISTSSLYATSTTQLSTLQSQLARTQQQLSTNRRMLSAADDPVASARALEVTQSQSINAQFATNRANARASLSQEEVALTGVQKLIQDVQVTAVAAGSGANSASDRATYANELEGRLEDLMALANTSDGIGGYVFSGYKSGTIPFVKTNIGVAYQGDQGQVLLQVGGARKIAMSDAGSAVFTGIPTGNGAFVTAVGGTNGGTGVISAGTVSDPAQLTGHRYQIDFSAPGTPPVSSYTITDQTAVPTTTTAAAPYVSGDAIKVGGMSFDIKGAPATGDSFSVQPSDKQDLFTTLSKMIETLRAPATTPAEKQAFTDGLAAANGNLGAALDKVLTVRSSVGSRQKELDTLDTAGEDTDIQYAATLSGLQDLDLVKAISQFTQQKATLEAAQKTFNAVSGLSLFNFIR</sequence>
<dbReference type="Pfam" id="PF00669">
    <property type="entry name" value="Flagellin_N"/>
    <property type="match status" value="1"/>
</dbReference>
<evidence type="ECO:0000256" key="3">
    <source>
        <dbReference type="ARBA" id="ARBA00005709"/>
    </source>
</evidence>
<dbReference type="SUPFAM" id="SSF64518">
    <property type="entry name" value="Phase 1 flagellin"/>
    <property type="match status" value="1"/>
</dbReference>
<keyword evidence="6" id="KW-0966">Cell projection</keyword>
<organism evidence="6 7">
    <name type="scientific">Massilia psychrophila</name>
    <dbReference type="NCBI Taxonomy" id="1603353"/>
    <lineage>
        <taxon>Bacteria</taxon>
        <taxon>Pseudomonadati</taxon>
        <taxon>Pseudomonadota</taxon>
        <taxon>Betaproteobacteria</taxon>
        <taxon>Burkholderiales</taxon>
        <taxon>Oxalobacteraceae</taxon>
        <taxon>Telluria group</taxon>
        <taxon>Massilia</taxon>
    </lineage>
</organism>
<dbReference type="AlphaFoldDB" id="A0A2G8SXZ1"/>
<dbReference type="InterPro" id="IPR001492">
    <property type="entry name" value="Flagellin"/>
</dbReference>
<keyword evidence="4" id="KW-0975">Bacterial flagellum</keyword>
<dbReference type="InterPro" id="IPR013384">
    <property type="entry name" value="Flagell_FlgL"/>
</dbReference>
<keyword evidence="7" id="KW-1185">Reference proteome</keyword>
<reference evidence="6 7" key="1">
    <citation type="submission" date="2017-10" db="EMBL/GenBank/DDBJ databases">
        <title>Massilia psychrophilum sp. nov., a novel purple-pigmented bacterium isolated from Tianshan glacier, Xinjiang Municipality, China.</title>
        <authorList>
            <person name="Wang H."/>
        </authorList>
    </citation>
    <scope>NUCLEOTIDE SEQUENCE [LARGE SCALE GENOMIC DNA]</scope>
    <source>
        <strain evidence="6 7">JCM 30813</strain>
    </source>
</reference>
<dbReference type="GO" id="GO:0009424">
    <property type="term" value="C:bacterial-type flagellum hook"/>
    <property type="evidence" value="ECO:0007669"/>
    <property type="project" value="InterPro"/>
</dbReference>
<evidence type="ECO:0000313" key="7">
    <source>
        <dbReference type="Proteomes" id="UP000228593"/>
    </source>
</evidence>
<protein>
    <submittedName>
        <fullName evidence="6">Flagellar hook-associated protein 3</fullName>
    </submittedName>
</protein>
<keyword evidence="6" id="KW-0282">Flagellum</keyword>
<comment type="caution">
    <text evidence="6">The sequence shown here is derived from an EMBL/GenBank/DDBJ whole genome shotgun (WGS) entry which is preliminary data.</text>
</comment>
<comment type="subcellular location">
    <subcellularLocation>
        <location evidence="1">Bacterial flagellum</location>
    </subcellularLocation>
    <subcellularLocation>
        <location evidence="2">Secreted</location>
    </subcellularLocation>
</comment>
<dbReference type="GO" id="GO:0005576">
    <property type="term" value="C:extracellular region"/>
    <property type="evidence" value="ECO:0007669"/>
    <property type="project" value="UniProtKB-SubCell"/>
</dbReference>
<keyword evidence="6" id="KW-0969">Cilium</keyword>
<dbReference type="InterPro" id="IPR001029">
    <property type="entry name" value="Flagellin_N"/>
</dbReference>
<dbReference type="EMBL" id="PDOB01000038">
    <property type="protein sequence ID" value="PIL38348.1"/>
    <property type="molecule type" value="Genomic_DNA"/>
</dbReference>
<comment type="similarity">
    <text evidence="3">Belongs to the bacterial flagellin family.</text>
</comment>
<dbReference type="RefSeq" id="WP_099917400.1">
    <property type="nucleotide sequence ID" value="NZ_BMHS01000021.1"/>
</dbReference>
<dbReference type="PANTHER" id="PTHR42792">
    <property type="entry name" value="FLAGELLIN"/>
    <property type="match status" value="1"/>
</dbReference>
<dbReference type="Proteomes" id="UP000228593">
    <property type="component" value="Unassembled WGS sequence"/>
</dbReference>
<dbReference type="GO" id="GO:0071973">
    <property type="term" value="P:bacterial-type flagellum-dependent cell motility"/>
    <property type="evidence" value="ECO:0007669"/>
    <property type="project" value="InterPro"/>
</dbReference>
<evidence type="ECO:0000256" key="4">
    <source>
        <dbReference type="ARBA" id="ARBA00023143"/>
    </source>
</evidence>
<dbReference type="NCBIfam" id="TIGR02550">
    <property type="entry name" value="flagell_flgL"/>
    <property type="match status" value="1"/>
</dbReference>
<evidence type="ECO:0000256" key="1">
    <source>
        <dbReference type="ARBA" id="ARBA00004365"/>
    </source>
</evidence>
<gene>
    <name evidence="6" type="primary">flgL</name>
    <name evidence="6" type="ORF">CR103_18375</name>
</gene>
<dbReference type="PANTHER" id="PTHR42792:SF1">
    <property type="entry name" value="FLAGELLAR HOOK-ASSOCIATED PROTEIN 3"/>
    <property type="match status" value="1"/>
</dbReference>